<dbReference type="PATRIC" id="fig|1392007.3.peg.1874"/>
<keyword evidence="4" id="KW-0233">DNA recombination</keyword>
<evidence type="ECO:0000313" key="7">
    <source>
        <dbReference type="Proteomes" id="UP000018559"/>
    </source>
</evidence>
<dbReference type="InterPro" id="IPR050808">
    <property type="entry name" value="Phage_Integrase"/>
</dbReference>
<keyword evidence="3" id="KW-0238">DNA-binding</keyword>
<dbReference type="CDD" id="cd01189">
    <property type="entry name" value="INT_ICEBs1_C_like"/>
    <property type="match status" value="1"/>
</dbReference>
<protein>
    <submittedName>
        <fullName evidence="6">Integrase</fullName>
    </submittedName>
</protein>
<sequence length="392" mass="44742">MTKIKEYLAKGEKRYKFVFYAGIDNLTGKKKYIRKQGFTTKREARIALSRLELQKENGELAGMASNSPLFSDVATEYMEAKRLSLRTSTYFVQTNMLKHIVASLGKLKIKDIRGYHCQNAVNRWAGRLPGSVSSVKILANQIFEYAIRNGYIRDNPMDGVILPKKAEKKREDNYYTKQELSMFLTFIQKNKPLYYPLFRLLAYSGMRIGELLALTWDDIDLKNGTVSINKTLSRSKLEGDTIITKPKTKTGVRMILIDDVTTQALASHKQEQNKRLFALGILNTLPKPLFVFDRGMGASYNQAQGQRYKRTSDIRGVLNRIYTLMPKDFKRITLHGFRHTHATLLIEAGASVKAVQQRLGHSNVTMTLGIYAHATKKMDIDAVNRLSMYMDI</sequence>
<dbReference type="InterPro" id="IPR013762">
    <property type="entry name" value="Integrase-like_cat_sf"/>
</dbReference>
<dbReference type="Proteomes" id="UP000018559">
    <property type="component" value="Unassembled WGS sequence"/>
</dbReference>
<dbReference type="InterPro" id="IPR010998">
    <property type="entry name" value="Integrase_recombinase_N"/>
</dbReference>
<name>V7HWE5_9LACO</name>
<dbReference type="Gene3D" id="1.10.150.130">
    <property type="match status" value="1"/>
</dbReference>
<feature type="domain" description="Tyr recombinase" evidence="5">
    <location>
        <begin position="170"/>
        <end position="384"/>
    </location>
</feature>
<dbReference type="Pfam" id="PF00589">
    <property type="entry name" value="Phage_integrase"/>
    <property type="match status" value="1"/>
</dbReference>
<accession>V7HWE5</accession>
<reference evidence="6 7" key="1">
    <citation type="journal article" date="2014" name="Genome Announc.">
        <title>The Genome of the Predominant Equine Lactobacillus Species, Lactobacillus equi, Is Reflective of Its Lifestyle Adaptations to an Herbivorous Host.</title>
        <authorList>
            <person name="O'Donnell M.M."/>
            <person name="Harris H.M."/>
            <person name="O'Toole P.W."/>
            <person name="Ross R.P."/>
        </authorList>
    </citation>
    <scope>NUCLEOTIDE SEQUENCE [LARGE SCALE GENOMIC DNA]</scope>
    <source>
        <strain evidence="6 7">DPC 6820</strain>
    </source>
</reference>
<evidence type="ECO:0000256" key="1">
    <source>
        <dbReference type="ARBA" id="ARBA00008857"/>
    </source>
</evidence>
<evidence type="ECO:0000256" key="3">
    <source>
        <dbReference type="ARBA" id="ARBA00023125"/>
    </source>
</evidence>
<dbReference type="PROSITE" id="PS51898">
    <property type="entry name" value="TYR_RECOMBINASE"/>
    <property type="match status" value="1"/>
</dbReference>
<dbReference type="SUPFAM" id="SSF56349">
    <property type="entry name" value="DNA breaking-rejoining enzymes"/>
    <property type="match status" value="1"/>
</dbReference>
<proteinExistence type="inferred from homology"/>
<evidence type="ECO:0000259" key="5">
    <source>
        <dbReference type="PROSITE" id="PS51898"/>
    </source>
</evidence>
<comment type="similarity">
    <text evidence="1">Belongs to the 'phage' integrase family.</text>
</comment>
<dbReference type="AlphaFoldDB" id="V7HWE5"/>
<dbReference type="RefSeq" id="WP_023860454.1">
    <property type="nucleotide sequence ID" value="NZ_AWWH01000193.1"/>
</dbReference>
<dbReference type="GO" id="GO:0006310">
    <property type="term" value="P:DNA recombination"/>
    <property type="evidence" value="ECO:0007669"/>
    <property type="project" value="UniProtKB-KW"/>
</dbReference>
<dbReference type="EMBL" id="AWWH01000193">
    <property type="protein sequence ID" value="ETA73341.1"/>
    <property type="molecule type" value="Genomic_DNA"/>
</dbReference>
<evidence type="ECO:0000256" key="2">
    <source>
        <dbReference type="ARBA" id="ARBA00022908"/>
    </source>
</evidence>
<evidence type="ECO:0000256" key="4">
    <source>
        <dbReference type="ARBA" id="ARBA00023172"/>
    </source>
</evidence>
<evidence type="ECO:0000313" key="6">
    <source>
        <dbReference type="EMBL" id="ETA73341.1"/>
    </source>
</evidence>
<dbReference type="GO" id="GO:0003677">
    <property type="term" value="F:DNA binding"/>
    <property type="evidence" value="ECO:0007669"/>
    <property type="project" value="UniProtKB-KW"/>
</dbReference>
<dbReference type="InterPro" id="IPR004107">
    <property type="entry name" value="Integrase_SAM-like_N"/>
</dbReference>
<gene>
    <name evidence="6" type="ORF">LEQ_0187</name>
</gene>
<dbReference type="InterPro" id="IPR028259">
    <property type="entry name" value="AP2-like_int_N"/>
</dbReference>
<dbReference type="Pfam" id="PF14659">
    <property type="entry name" value="Phage_int_SAM_3"/>
    <property type="match status" value="1"/>
</dbReference>
<keyword evidence="2" id="KW-0229">DNA integration</keyword>
<keyword evidence="7" id="KW-1185">Reference proteome</keyword>
<comment type="caution">
    <text evidence="6">The sequence shown here is derived from an EMBL/GenBank/DDBJ whole genome shotgun (WGS) entry which is preliminary data.</text>
</comment>
<organism evidence="6 7">
    <name type="scientific">Ligilactobacillus equi DPC 6820</name>
    <dbReference type="NCBI Taxonomy" id="1392007"/>
    <lineage>
        <taxon>Bacteria</taxon>
        <taxon>Bacillati</taxon>
        <taxon>Bacillota</taxon>
        <taxon>Bacilli</taxon>
        <taxon>Lactobacillales</taxon>
        <taxon>Lactobacillaceae</taxon>
        <taxon>Ligilactobacillus</taxon>
    </lineage>
</organism>
<dbReference type="PANTHER" id="PTHR30629:SF2">
    <property type="entry name" value="PROPHAGE INTEGRASE INTS-RELATED"/>
    <property type="match status" value="1"/>
</dbReference>
<dbReference type="Pfam" id="PF14657">
    <property type="entry name" value="Arm-DNA-bind_4"/>
    <property type="match status" value="1"/>
</dbReference>
<dbReference type="Gene3D" id="1.10.443.10">
    <property type="entry name" value="Intergrase catalytic core"/>
    <property type="match status" value="1"/>
</dbReference>
<dbReference type="InterPro" id="IPR011010">
    <property type="entry name" value="DNA_brk_join_enz"/>
</dbReference>
<dbReference type="InterPro" id="IPR002104">
    <property type="entry name" value="Integrase_catalytic"/>
</dbReference>
<dbReference type="GO" id="GO:0015074">
    <property type="term" value="P:DNA integration"/>
    <property type="evidence" value="ECO:0007669"/>
    <property type="project" value="UniProtKB-KW"/>
</dbReference>
<dbReference type="PANTHER" id="PTHR30629">
    <property type="entry name" value="PROPHAGE INTEGRASE"/>
    <property type="match status" value="1"/>
</dbReference>